<dbReference type="PANTHER" id="PTHR37984">
    <property type="entry name" value="PROTEIN CBG26694"/>
    <property type="match status" value="1"/>
</dbReference>
<keyword evidence="2" id="KW-0808">Transferase</keyword>
<dbReference type="PROSITE" id="PS50994">
    <property type="entry name" value="INTEGRASE"/>
    <property type="match status" value="1"/>
</dbReference>
<dbReference type="InterPro" id="IPR043128">
    <property type="entry name" value="Rev_trsase/Diguanyl_cyclase"/>
</dbReference>
<dbReference type="GO" id="GO:0015074">
    <property type="term" value="P:DNA integration"/>
    <property type="evidence" value="ECO:0007669"/>
    <property type="project" value="InterPro"/>
</dbReference>
<evidence type="ECO:0000259" key="9">
    <source>
        <dbReference type="PROSITE" id="PS50175"/>
    </source>
</evidence>
<evidence type="ECO:0000259" key="10">
    <source>
        <dbReference type="PROSITE" id="PS50878"/>
    </source>
</evidence>
<sequence length="1443" mass="164183">MEANRNFIGNLPLFDNNEQSFESWLELFEEYCTLNNVPKESATSKVRKSLFLCHIGVKHYNMLHSICLPSKPNEKSIEELAKILKEKYDSPGLESTNRYLFYRRMQSELESGTEYIAALQEVASKCNFGTHAENACRDQLICGIRDENIRKKLLSVTNLNYERAKTIFLQEESVVNQLKNMNSGITSHSTINKVRKFTSQGHSRQNSIYRQKSVNPHKQVSRQGPVSQHNSNSRQYAVGQSQVSQRGKFCSQNSVSKQCYRCGRYHNPMSCPARSWKCYVCQRFGHTSKMCRSLTQGNTNQVNEVSNVSDNSVDEVVNQLTESLYVNNVNVTCKFQYHKQMCVCISCDSPCDSNCGFCTNINLINVNNVSSKPQVIKVNIEGSLLDMEIDTGAAISLIPYQCYINLFKNHVLHPCNIKLNTVSGPLYVAGVIKVMVSYNNSMSNRLLSLVVSQSDKQSFIPLLGRDWLDILNPEWRNNILSINSNNICVKSIQPEKIDNMESTVVQQFIKKYPNVFSKNIESHIIGFEAKLVLKENSTPVFLKPYPLPYNIINVVSDALDKLEREGKIYKVNYSEWASPLVPIKKVNGQYRICVDFKRSVNQNIKVDSYPLPKPEDVFATMAGGEVFVVLDLSDAYTQLLVEEKSQELLTVNTHKGLYRYRRLIYGIASAPAIFQKVMDQLLSDIPNTVCYIDDILIKGNNFSDCYETTVKVLKKLNEHNIRINYEKCKWFAKSVEYLGHLISKEGRKPSPSLVEAIVNAKCPQNVKELRSYLGMLNFYHNFIGNLSTLVKPLRRLTEHNVKWNWTPECQSAFTISKQKLISSDILVHYNPSLPLVVYTDASPVGLGAVLCHVLNINGKSVERPIAYASCSLTKVQCNYSQLDREALGVIYAVTKFHKYLWGRHFTLITDNAPIKHILHPSKGIPTLAAQRLQHWALILESYDYNIEHRKSEFLQPADTLSRLPINNIVLDINSNVSTNELPINMFDIAQHTLYDSVLAKVTKFTKEGWPHYCKDPAISPYFKIRNYVSINENCLMFGSRLIVPQKCQQQVLNLLHEGHPGIVRSKMLARSLFWWPSMSLDIETKCQSCESCSVVNFKPSQEKRPWPKTSMPFERVHIDFFEFKKHHFLIYCDTYSKWLDIKHMKSCNADNVIEELCGIFSYVGLPVEIVSDNGPPFDSYRFINFCTKFNIKITKSPAYHPESNGFAERNVQIAKKALSKLVLDKNKCDSLNLKIHTFLLNYRNTPSTTTEKCPNSLLFLYQHRTLLSMLNPNFNPKSVKKYPFSHMFCENDNVLIRMGRNGDINKGIVVRCLSPVMYLVSVNGVVKKVHLNQMSHASLSPNTPVSTPFMSHTVASSPPLVIPQFSHPTQSSPTHTSPTQYSPVNPSVVQSSPVRPNIIQSSTLQSSPVQSNPIATQEVQVNPSPPQLRRSKRIVRPPIKLNL</sequence>
<dbReference type="InterPro" id="IPR041588">
    <property type="entry name" value="Integrase_H2C2"/>
</dbReference>
<evidence type="ECO:0000256" key="4">
    <source>
        <dbReference type="ARBA" id="ARBA00022722"/>
    </source>
</evidence>
<dbReference type="Gene3D" id="3.30.420.10">
    <property type="entry name" value="Ribonuclease H-like superfamily/Ribonuclease H"/>
    <property type="match status" value="1"/>
</dbReference>
<dbReference type="Proteomes" id="UP001153954">
    <property type="component" value="Unassembled WGS sequence"/>
</dbReference>
<dbReference type="PANTHER" id="PTHR37984:SF5">
    <property type="entry name" value="PROTEIN NYNRIN-LIKE"/>
    <property type="match status" value="1"/>
</dbReference>
<dbReference type="FunFam" id="3.30.420.10:FF:000063">
    <property type="entry name" value="Retrovirus-related Pol polyprotein from transposon 297-like Protein"/>
    <property type="match status" value="1"/>
</dbReference>
<dbReference type="Gene3D" id="2.40.70.10">
    <property type="entry name" value="Acid Proteases"/>
    <property type="match status" value="1"/>
</dbReference>
<dbReference type="PROSITE" id="PS50878">
    <property type="entry name" value="RT_POL"/>
    <property type="match status" value="1"/>
</dbReference>
<dbReference type="InterPro" id="IPR041373">
    <property type="entry name" value="RT_RNaseH"/>
</dbReference>
<dbReference type="Gene3D" id="1.10.340.70">
    <property type="match status" value="1"/>
</dbReference>
<dbReference type="CDD" id="cd01647">
    <property type="entry name" value="RT_LTR"/>
    <property type="match status" value="1"/>
</dbReference>
<dbReference type="SUPFAM" id="SSF50630">
    <property type="entry name" value="Acid proteases"/>
    <property type="match status" value="1"/>
</dbReference>
<dbReference type="InterPro" id="IPR001584">
    <property type="entry name" value="Integrase_cat-core"/>
</dbReference>
<dbReference type="InterPro" id="IPR050951">
    <property type="entry name" value="Retrovirus_Pol_polyprotein"/>
</dbReference>
<dbReference type="EC" id="2.7.7.49" evidence="1"/>
<dbReference type="CDD" id="cd09274">
    <property type="entry name" value="RNase_HI_RT_Ty3"/>
    <property type="match status" value="1"/>
</dbReference>
<accession>A0AAU9T916</accession>
<dbReference type="GO" id="GO:0042575">
    <property type="term" value="C:DNA polymerase complex"/>
    <property type="evidence" value="ECO:0007669"/>
    <property type="project" value="UniProtKB-ARBA"/>
</dbReference>
<dbReference type="Pfam" id="PF17921">
    <property type="entry name" value="Integrase_H2C2"/>
    <property type="match status" value="1"/>
</dbReference>
<evidence type="ECO:0000256" key="2">
    <source>
        <dbReference type="ARBA" id="ARBA00022679"/>
    </source>
</evidence>
<keyword evidence="3" id="KW-0548">Nucleotidyltransferase</keyword>
<dbReference type="Gene3D" id="3.30.70.270">
    <property type="match status" value="2"/>
</dbReference>
<dbReference type="InterPro" id="IPR001995">
    <property type="entry name" value="Peptidase_A2_cat"/>
</dbReference>
<dbReference type="Gene3D" id="3.10.10.10">
    <property type="entry name" value="HIV Type 1 Reverse Transcriptase, subunit A, domain 1"/>
    <property type="match status" value="1"/>
</dbReference>
<dbReference type="GO" id="GO:0004519">
    <property type="term" value="F:endonuclease activity"/>
    <property type="evidence" value="ECO:0007669"/>
    <property type="project" value="UniProtKB-KW"/>
</dbReference>
<evidence type="ECO:0000256" key="1">
    <source>
        <dbReference type="ARBA" id="ARBA00012493"/>
    </source>
</evidence>
<keyword evidence="13" id="KW-1185">Reference proteome</keyword>
<feature type="region of interest" description="Disordered" evidence="8">
    <location>
        <begin position="197"/>
        <end position="240"/>
    </location>
</feature>
<evidence type="ECO:0000256" key="6">
    <source>
        <dbReference type="ARBA" id="ARBA00022801"/>
    </source>
</evidence>
<dbReference type="EMBL" id="CAKOGL010000001">
    <property type="protein sequence ID" value="CAH2083422.1"/>
    <property type="molecule type" value="Genomic_DNA"/>
</dbReference>
<feature type="compositionally biased region" description="Low complexity" evidence="8">
    <location>
        <begin position="1366"/>
        <end position="1396"/>
    </location>
</feature>
<dbReference type="InterPro" id="IPR012337">
    <property type="entry name" value="RNaseH-like_sf"/>
</dbReference>
<reference evidence="12" key="1">
    <citation type="submission" date="2022-03" db="EMBL/GenBank/DDBJ databases">
        <authorList>
            <person name="Tunstrom K."/>
        </authorList>
    </citation>
    <scope>NUCLEOTIDE SEQUENCE</scope>
</reference>
<evidence type="ECO:0000256" key="5">
    <source>
        <dbReference type="ARBA" id="ARBA00022759"/>
    </source>
</evidence>
<protein>
    <recommendedName>
        <fullName evidence="1">RNA-directed DNA polymerase</fullName>
        <ecNumber evidence="1">2.7.7.49</ecNumber>
    </recommendedName>
</protein>
<dbReference type="InterPro" id="IPR021109">
    <property type="entry name" value="Peptidase_aspartic_dom_sf"/>
</dbReference>
<dbReference type="SUPFAM" id="SSF56672">
    <property type="entry name" value="DNA/RNA polymerases"/>
    <property type="match status" value="1"/>
</dbReference>
<dbReference type="GO" id="GO:0004190">
    <property type="term" value="F:aspartic-type endopeptidase activity"/>
    <property type="evidence" value="ECO:0007669"/>
    <property type="project" value="InterPro"/>
</dbReference>
<evidence type="ECO:0000313" key="13">
    <source>
        <dbReference type="Proteomes" id="UP001153954"/>
    </source>
</evidence>
<dbReference type="SUPFAM" id="SSF53098">
    <property type="entry name" value="Ribonuclease H-like"/>
    <property type="match status" value="1"/>
</dbReference>
<name>A0AAU9T916_EUPED</name>
<dbReference type="GO" id="GO:0003676">
    <property type="term" value="F:nucleic acid binding"/>
    <property type="evidence" value="ECO:0007669"/>
    <property type="project" value="InterPro"/>
</dbReference>
<organism evidence="12 13">
    <name type="scientific">Euphydryas editha</name>
    <name type="common">Edith's checkerspot</name>
    <dbReference type="NCBI Taxonomy" id="104508"/>
    <lineage>
        <taxon>Eukaryota</taxon>
        <taxon>Metazoa</taxon>
        <taxon>Ecdysozoa</taxon>
        <taxon>Arthropoda</taxon>
        <taxon>Hexapoda</taxon>
        <taxon>Insecta</taxon>
        <taxon>Pterygota</taxon>
        <taxon>Neoptera</taxon>
        <taxon>Endopterygota</taxon>
        <taxon>Lepidoptera</taxon>
        <taxon>Glossata</taxon>
        <taxon>Ditrysia</taxon>
        <taxon>Papilionoidea</taxon>
        <taxon>Nymphalidae</taxon>
        <taxon>Nymphalinae</taxon>
        <taxon>Euphydryas</taxon>
    </lineage>
</organism>
<feature type="domain" description="Reverse transcriptase" evidence="10">
    <location>
        <begin position="562"/>
        <end position="742"/>
    </location>
</feature>
<dbReference type="GO" id="GO:0003964">
    <property type="term" value="F:RNA-directed DNA polymerase activity"/>
    <property type="evidence" value="ECO:0007669"/>
    <property type="project" value="UniProtKB-EC"/>
</dbReference>
<dbReference type="Pfam" id="PF17917">
    <property type="entry name" value="RT_RNaseH"/>
    <property type="match status" value="1"/>
</dbReference>
<dbReference type="PROSITE" id="PS50175">
    <property type="entry name" value="ASP_PROT_RETROV"/>
    <property type="match status" value="1"/>
</dbReference>
<dbReference type="FunFam" id="1.10.340.70:FF:000003">
    <property type="entry name" value="Protein CBG25708"/>
    <property type="match status" value="1"/>
</dbReference>
<dbReference type="InterPro" id="IPR043502">
    <property type="entry name" value="DNA/RNA_pol_sf"/>
</dbReference>
<evidence type="ECO:0000256" key="3">
    <source>
        <dbReference type="ARBA" id="ARBA00022695"/>
    </source>
</evidence>
<feature type="compositionally biased region" description="Polar residues" evidence="8">
    <location>
        <begin position="1398"/>
        <end position="1422"/>
    </location>
</feature>
<evidence type="ECO:0000259" key="11">
    <source>
        <dbReference type="PROSITE" id="PS50994"/>
    </source>
</evidence>
<dbReference type="InterPro" id="IPR036397">
    <property type="entry name" value="RNaseH_sf"/>
</dbReference>
<dbReference type="InterPro" id="IPR000477">
    <property type="entry name" value="RT_dom"/>
</dbReference>
<dbReference type="Pfam" id="PF00078">
    <property type="entry name" value="RVT_1"/>
    <property type="match status" value="1"/>
</dbReference>
<feature type="domain" description="Peptidase A2" evidence="9">
    <location>
        <begin position="385"/>
        <end position="467"/>
    </location>
</feature>
<proteinExistence type="predicted"/>
<dbReference type="FunFam" id="3.30.70.270:FF:000026">
    <property type="entry name" value="Transposon Ty3-G Gag-Pol polyprotein"/>
    <property type="match status" value="1"/>
</dbReference>
<keyword evidence="6" id="KW-0378">Hydrolase</keyword>
<dbReference type="GO" id="GO:0006508">
    <property type="term" value="P:proteolysis"/>
    <property type="evidence" value="ECO:0007669"/>
    <property type="project" value="InterPro"/>
</dbReference>
<feature type="region of interest" description="Disordered" evidence="8">
    <location>
        <begin position="1360"/>
        <end position="1430"/>
    </location>
</feature>
<evidence type="ECO:0000256" key="8">
    <source>
        <dbReference type="SAM" id="MobiDB-lite"/>
    </source>
</evidence>
<gene>
    <name evidence="12" type="ORF">EEDITHA_LOCUS124</name>
</gene>
<comment type="caution">
    <text evidence="12">The sequence shown here is derived from an EMBL/GenBank/DDBJ whole genome shotgun (WGS) entry which is preliminary data.</text>
</comment>
<dbReference type="Pfam" id="PF00665">
    <property type="entry name" value="rve"/>
    <property type="match status" value="1"/>
</dbReference>
<evidence type="ECO:0000313" key="12">
    <source>
        <dbReference type="EMBL" id="CAH2083422.1"/>
    </source>
</evidence>
<feature type="domain" description="Integrase catalytic" evidence="11">
    <location>
        <begin position="1108"/>
        <end position="1262"/>
    </location>
</feature>
<keyword evidence="7" id="KW-0695">RNA-directed DNA polymerase</keyword>
<keyword evidence="4" id="KW-0540">Nuclease</keyword>
<keyword evidence="5" id="KW-0255">Endonuclease</keyword>
<evidence type="ECO:0000256" key="7">
    <source>
        <dbReference type="ARBA" id="ARBA00022918"/>
    </source>
</evidence>